<feature type="signal peptide" evidence="1">
    <location>
        <begin position="1"/>
        <end position="27"/>
    </location>
</feature>
<dbReference type="WBParaSite" id="nRc.2.0.1.t40082-RA">
    <property type="protein sequence ID" value="nRc.2.0.1.t40082-RA"/>
    <property type="gene ID" value="nRc.2.0.1.g40082"/>
</dbReference>
<sequence>MIIEAKSFMMRLSILVILNLLPLSCETGCPSGWADGSNSGFVGCFKYVGSTYATLPYAIRQCKLADARAHLPYLPEIRTLADMANFGNFTQSSFNTQELMWMGIAAFGPANPNASYDWYYPAANASRFIRTPFNLPWSSLVEFWTAIPVSNVSIQSHPIRSQKNTGHLHYGRW</sequence>
<accession>A0A915KML0</accession>
<dbReference type="Proteomes" id="UP000887565">
    <property type="component" value="Unplaced"/>
</dbReference>
<proteinExistence type="predicted"/>
<evidence type="ECO:0000256" key="1">
    <source>
        <dbReference type="SAM" id="SignalP"/>
    </source>
</evidence>
<reference evidence="3" key="1">
    <citation type="submission" date="2022-11" db="UniProtKB">
        <authorList>
            <consortium name="WormBaseParasite"/>
        </authorList>
    </citation>
    <scope>IDENTIFICATION</scope>
</reference>
<organism evidence="2 3">
    <name type="scientific">Romanomermis culicivorax</name>
    <name type="common">Nematode worm</name>
    <dbReference type="NCBI Taxonomy" id="13658"/>
    <lineage>
        <taxon>Eukaryota</taxon>
        <taxon>Metazoa</taxon>
        <taxon>Ecdysozoa</taxon>
        <taxon>Nematoda</taxon>
        <taxon>Enoplea</taxon>
        <taxon>Dorylaimia</taxon>
        <taxon>Mermithida</taxon>
        <taxon>Mermithoidea</taxon>
        <taxon>Mermithidae</taxon>
        <taxon>Romanomermis</taxon>
    </lineage>
</organism>
<keyword evidence="2" id="KW-1185">Reference proteome</keyword>
<keyword evidence="1" id="KW-0732">Signal</keyword>
<dbReference type="AlphaFoldDB" id="A0A915KML0"/>
<evidence type="ECO:0000313" key="2">
    <source>
        <dbReference type="Proteomes" id="UP000887565"/>
    </source>
</evidence>
<evidence type="ECO:0000313" key="3">
    <source>
        <dbReference type="WBParaSite" id="nRc.2.0.1.t40082-RA"/>
    </source>
</evidence>
<feature type="chain" id="PRO_5036788820" evidence="1">
    <location>
        <begin position="28"/>
        <end position="173"/>
    </location>
</feature>
<protein>
    <submittedName>
        <fullName evidence="3">C-type lectin domain-containing protein</fullName>
    </submittedName>
</protein>
<name>A0A915KML0_ROMCU</name>